<evidence type="ECO:0000259" key="1">
    <source>
        <dbReference type="Pfam" id="PF01844"/>
    </source>
</evidence>
<dbReference type="InterPro" id="IPR002711">
    <property type="entry name" value="HNH"/>
</dbReference>
<protein>
    <recommendedName>
        <fullName evidence="1">HNH domain-containing protein</fullName>
    </recommendedName>
</protein>
<organism evidence="2 3">
    <name type="scientific">Ornithinibacillus caprae</name>
    <dbReference type="NCBI Taxonomy" id="2678566"/>
    <lineage>
        <taxon>Bacteria</taxon>
        <taxon>Bacillati</taxon>
        <taxon>Bacillota</taxon>
        <taxon>Bacilli</taxon>
        <taxon>Bacillales</taxon>
        <taxon>Bacillaceae</taxon>
        <taxon>Ornithinibacillus</taxon>
    </lineage>
</organism>
<comment type="caution">
    <text evidence="2">The sequence shown here is derived from an EMBL/GenBank/DDBJ whole genome shotgun (WGS) entry which is preliminary data.</text>
</comment>
<dbReference type="Pfam" id="PF01844">
    <property type="entry name" value="HNH"/>
    <property type="match status" value="1"/>
</dbReference>
<gene>
    <name evidence="2" type="ORF">GMD78_07245</name>
</gene>
<dbReference type="GO" id="GO:0004519">
    <property type="term" value="F:endonuclease activity"/>
    <property type="evidence" value="ECO:0007669"/>
    <property type="project" value="InterPro"/>
</dbReference>
<feature type="domain" description="HNH" evidence="1">
    <location>
        <begin position="114"/>
        <end position="171"/>
    </location>
</feature>
<dbReference type="RefSeq" id="WP_155668171.1">
    <property type="nucleotide sequence ID" value="NZ_WOCA01000004.1"/>
</dbReference>
<dbReference type="EMBL" id="WOCA01000004">
    <property type="protein sequence ID" value="MUK88187.1"/>
    <property type="molecule type" value="Genomic_DNA"/>
</dbReference>
<dbReference type="GO" id="GO:0008270">
    <property type="term" value="F:zinc ion binding"/>
    <property type="evidence" value="ECO:0007669"/>
    <property type="project" value="InterPro"/>
</dbReference>
<proteinExistence type="predicted"/>
<keyword evidence="3" id="KW-1185">Reference proteome</keyword>
<evidence type="ECO:0000313" key="3">
    <source>
        <dbReference type="Proteomes" id="UP000469125"/>
    </source>
</evidence>
<sequence>MIPIKNNKLTTYAQEHLEAILSHLNNPLTKYNYDDINNWFRGNGSRLAFEDVILADMSELPRIKNAYYGSIVSDEIKYIRDNLYSSYFAKSSKYLIDTEYNAAKLVQKLKIVVCPYCNRNFINNVTYANRGLKRTSQMDHYYPKEKYPFLAMSFYNLIPSCSSCNHIKSNKTIYYSPYDRRFNSSDLLRFNFKLKSIDFIHDSSYLEVVTTPLHKRIKSNINIFKLDSQYEIHNDVVQELFKKKLLYTESKLNEIHRDFEGLFNDEDEMKRTIFGSYLNESDLHKRPLSKLISDIYHEMDS</sequence>
<dbReference type="Gene3D" id="1.10.30.50">
    <property type="match status" value="1"/>
</dbReference>
<evidence type="ECO:0000313" key="2">
    <source>
        <dbReference type="EMBL" id="MUK88187.1"/>
    </source>
</evidence>
<dbReference type="AlphaFoldDB" id="A0A6N8FJP2"/>
<dbReference type="GO" id="GO:0003676">
    <property type="term" value="F:nucleic acid binding"/>
    <property type="evidence" value="ECO:0007669"/>
    <property type="project" value="InterPro"/>
</dbReference>
<name>A0A6N8FJP2_9BACI</name>
<accession>A0A6N8FJP2</accession>
<reference evidence="2 3" key="1">
    <citation type="submission" date="2019-11" db="EMBL/GenBank/DDBJ databases">
        <authorList>
            <person name="Li X."/>
        </authorList>
    </citation>
    <scope>NUCLEOTIDE SEQUENCE [LARGE SCALE GENOMIC DNA]</scope>
    <source>
        <strain evidence="2 3">L9</strain>
    </source>
</reference>
<dbReference type="Proteomes" id="UP000469125">
    <property type="component" value="Unassembled WGS sequence"/>
</dbReference>